<dbReference type="Pfam" id="PF10342">
    <property type="entry name" value="Kre9_KNH"/>
    <property type="match status" value="1"/>
</dbReference>
<dbReference type="RefSeq" id="XP_031858432.1">
    <property type="nucleotide sequence ID" value="XM_032007318.1"/>
</dbReference>
<feature type="region of interest" description="Disordered" evidence="1">
    <location>
        <begin position="126"/>
        <end position="155"/>
    </location>
</feature>
<evidence type="ECO:0000313" key="3">
    <source>
        <dbReference type="EMBL" id="WWD20348.1"/>
    </source>
</evidence>
<evidence type="ECO:0000256" key="2">
    <source>
        <dbReference type="SAM" id="SignalP"/>
    </source>
</evidence>
<evidence type="ECO:0000256" key="1">
    <source>
        <dbReference type="SAM" id="MobiDB-lite"/>
    </source>
</evidence>
<reference evidence="3" key="2">
    <citation type="submission" date="2024-01" db="EMBL/GenBank/DDBJ databases">
        <title>Comparative genomics of Cryptococcus and Kwoniella reveals pathogenesis evolution and contrasting modes of karyotype evolution via chromosome fusion or intercentromeric recombination.</title>
        <authorList>
            <person name="Coelho M.A."/>
            <person name="David-Palma M."/>
            <person name="Shea T."/>
            <person name="Bowers K."/>
            <person name="McGinley-Smith S."/>
            <person name="Mohammad A.W."/>
            <person name="Gnirke A."/>
            <person name="Yurkov A.M."/>
            <person name="Nowrousian M."/>
            <person name="Sun S."/>
            <person name="Cuomo C.A."/>
            <person name="Heitman J."/>
        </authorList>
    </citation>
    <scope>NUCLEOTIDE SEQUENCE</scope>
    <source>
        <strain evidence="3">CBS 12478</strain>
    </source>
</reference>
<dbReference type="AlphaFoldDB" id="A0A5M6BRI0"/>
<dbReference type="PANTHER" id="PTHR35185:SF1">
    <property type="entry name" value="UPF0619 GPI-ANCHORED MEMBRANE PROTEIN C1322.10"/>
    <property type="match status" value="1"/>
</dbReference>
<dbReference type="KEGG" id="ksn:43591486"/>
<evidence type="ECO:0000313" key="4">
    <source>
        <dbReference type="Proteomes" id="UP000322225"/>
    </source>
</evidence>
<sequence>MYTLTLTSAALAALSLTAAIKVTSPDNNTVWKSGDSQTVSWEAVSTDATTFAIQLVNQGGFLQDSPVTLIANQSTGAANSVNSATVSFPSGSFPEGTAFQINLVSSSTSQNSAIYAQSQQFNITSGGSSSSSSSASSSSTSASSSTTSGAVPTTISQSGASSAVATVTSTDGSATSAGGNIPNASTTASAASSGELVSKPAGIAGLLLGAVGLITLFA</sequence>
<reference evidence="3" key="1">
    <citation type="submission" date="2017-08" db="EMBL/GenBank/DDBJ databases">
        <authorList>
            <person name="Cuomo C."/>
            <person name="Billmyre B."/>
            <person name="Heitman J."/>
        </authorList>
    </citation>
    <scope>NUCLEOTIDE SEQUENCE</scope>
    <source>
        <strain evidence="3">CBS 12478</strain>
    </source>
</reference>
<proteinExistence type="predicted"/>
<dbReference type="PANTHER" id="PTHR35185">
    <property type="entry name" value="SERINE/THREONINE-RICH PROTEIN ADG2-RELATED"/>
    <property type="match status" value="1"/>
</dbReference>
<feature type="signal peptide" evidence="2">
    <location>
        <begin position="1"/>
        <end position="19"/>
    </location>
</feature>
<dbReference type="GeneID" id="43591486"/>
<gene>
    <name evidence="3" type="ORF">CI109_104824</name>
</gene>
<keyword evidence="2" id="KW-0732">Signal</keyword>
<dbReference type="Proteomes" id="UP000322225">
    <property type="component" value="Chromosome 8"/>
</dbReference>
<feature type="chain" id="PRO_5044267796" evidence="2">
    <location>
        <begin position="20"/>
        <end position="218"/>
    </location>
</feature>
<keyword evidence="4" id="KW-1185">Reference proteome</keyword>
<accession>A0A5M6BRI0</accession>
<dbReference type="EMBL" id="CP144058">
    <property type="protein sequence ID" value="WWD20348.1"/>
    <property type="molecule type" value="Genomic_DNA"/>
</dbReference>
<dbReference type="OrthoDB" id="5316007at2759"/>
<dbReference type="InterPro" id="IPR018466">
    <property type="entry name" value="Kre9/Knh1-like_N"/>
</dbReference>
<organism evidence="3 4">
    <name type="scientific">Kwoniella shandongensis</name>
    <dbReference type="NCBI Taxonomy" id="1734106"/>
    <lineage>
        <taxon>Eukaryota</taxon>
        <taxon>Fungi</taxon>
        <taxon>Dikarya</taxon>
        <taxon>Basidiomycota</taxon>
        <taxon>Agaricomycotina</taxon>
        <taxon>Tremellomycetes</taxon>
        <taxon>Tremellales</taxon>
        <taxon>Cryptococcaceae</taxon>
        <taxon>Kwoniella</taxon>
    </lineage>
</organism>
<feature type="compositionally biased region" description="Low complexity" evidence="1">
    <location>
        <begin position="126"/>
        <end position="150"/>
    </location>
</feature>
<dbReference type="InterPro" id="IPR052479">
    <property type="entry name" value="GPI-anchor_Adhesion_Reg"/>
</dbReference>
<name>A0A5M6BRI0_9TREE</name>
<protein>
    <submittedName>
        <fullName evidence="3">Uncharacterized protein</fullName>
    </submittedName>
</protein>